<feature type="disulfide bond" evidence="8">
    <location>
        <begin position="443"/>
        <end position="458"/>
    </location>
</feature>
<dbReference type="InParanoid" id="A0A6P8ZZL1"/>
<feature type="region of interest" description="Disordered" evidence="9">
    <location>
        <begin position="683"/>
        <end position="786"/>
    </location>
</feature>
<dbReference type="Pfam" id="PF00057">
    <property type="entry name" value="Ldl_recept_a"/>
    <property type="match status" value="4"/>
</dbReference>
<dbReference type="Proteomes" id="UP000515158">
    <property type="component" value="Unplaced"/>
</dbReference>
<comment type="caution">
    <text evidence="8">Lacks conserved residue(s) required for the propagation of feature annotation.</text>
</comment>
<feature type="compositionally biased region" description="Low complexity" evidence="9">
    <location>
        <begin position="699"/>
        <end position="712"/>
    </location>
</feature>
<dbReference type="Gene3D" id="4.10.400.10">
    <property type="entry name" value="Low-density Lipoprotein Receptor"/>
    <property type="match status" value="7"/>
</dbReference>
<dbReference type="InterPro" id="IPR023415">
    <property type="entry name" value="LDLR_class-A_CS"/>
</dbReference>
<accession>A0A6P8ZZL1</accession>
<keyword evidence="4" id="KW-0677">Repeat</keyword>
<feature type="disulfide bond" evidence="8">
    <location>
        <begin position="528"/>
        <end position="543"/>
    </location>
</feature>
<evidence type="ECO:0000256" key="9">
    <source>
        <dbReference type="SAM" id="MobiDB-lite"/>
    </source>
</evidence>
<dbReference type="Gene3D" id="4.10.1220.10">
    <property type="entry name" value="EGF-type module"/>
    <property type="match status" value="2"/>
</dbReference>
<organism evidence="11">
    <name type="scientific">Thrips palmi</name>
    <name type="common">Melon thrips</name>
    <dbReference type="NCBI Taxonomy" id="161013"/>
    <lineage>
        <taxon>Eukaryota</taxon>
        <taxon>Metazoa</taxon>
        <taxon>Ecdysozoa</taxon>
        <taxon>Arthropoda</taxon>
        <taxon>Hexapoda</taxon>
        <taxon>Insecta</taxon>
        <taxon>Pterygota</taxon>
        <taxon>Neoptera</taxon>
        <taxon>Paraneoptera</taxon>
        <taxon>Thysanoptera</taxon>
        <taxon>Terebrantia</taxon>
        <taxon>Thripoidea</taxon>
        <taxon>Thripidae</taxon>
        <taxon>Thrips</taxon>
    </lineage>
</organism>
<keyword evidence="5" id="KW-1133">Transmembrane helix</keyword>
<dbReference type="GO" id="GO:0016192">
    <property type="term" value="P:vesicle-mediated transport"/>
    <property type="evidence" value="ECO:0007669"/>
    <property type="project" value="UniProtKB-ARBA"/>
</dbReference>
<keyword evidence="7 8" id="KW-1015">Disulfide bond</keyword>
<dbReference type="InterPro" id="IPR002172">
    <property type="entry name" value="LDrepeatLR_classA_rpt"/>
</dbReference>
<dbReference type="RefSeq" id="XP_034250873.1">
    <property type="nucleotide sequence ID" value="XM_034394982.1"/>
</dbReference>
<reference evidence="11" key="1">
    <citation type="submission" date="2025-08" db="UniProtKB">
        <authorList>
            <consortium name="RefSeq"/>
        </authorList>
    </citation>
    <scope>IDENTIFICATION</scope>
    <source>
        <tissue evidence="11">Total insect</tissue>
    </source>
</reference>
<feature type="disulfide bond" evidence="8">
    <location>
        <begin position="617"/>
        <end position="632"/>
    </location>
</feature>
<dbReference type="PROSITE" id="PS01209">
    <property type="entry name" value="LDLRA_1"/>
    <property type="match status" value="1"/>
</dbReference>
<feature type="disulfide bond" evidence="8">
    <location>
        <begin position="123"/>
        <end position="138"/>
    </location>
</feature>
<dbReference type="AlphaFoldDB" id="A0A6P8ZZL1"/>
<feature type="compositionally biased region" description="Basic residues" evidence="9">
    <location>
        <begin position="724"/>
        <end position="750"/>
    </location>
</feature>
<sequence>MSIEIFEGNEHTSNKNMQNWQLKSEIEQALKSWYNQELMGLSKCQRFWNDFSVASATAATDTDAGEDNFYVPASPPLCPTSSSHFSCDAGRCLRYEDAQGPGGECSRHCVKPAPTCLHRKFVCDGVQDCEDGADEADCVQCSLDAFPCDGLCHRRELICDKAYSHCRPAGTVCSAAPSPCPERSQGIANVTCDGVPDCAGGRDERSCTAPHHCRAGAFFCDGRCIRASRRCDGVRHCEDGADEADCPAILHAIAVVFKRRGKVVSKRECFECGNGRCVPTTVKCDGVDDCGNGRDEKRCFTPVCAAGGGRNCVATKCTEQGIPCSSGYKCGRLKWACDGHPHCDAGSDEPSDCRGPPRVYFCRHAPAEAAAMPAATWCDGKADCPGGEDEEDCPTEPPLAKVYCADNRTSHAAFEGGRAVQCAPPPRLIHCHDGTPRMETTRCDGVADCPSGEDEDGCGQCYDGAVLCDARCVMASRRCDGVFDCSDGADERGCHDDLVLGSAFFHPRVCGPGYFDCGTRCVAEKHVCDGVRDCESLADETNCNACRGDSVPCGGRCVRAVTACPSETPCGANASASGMCDGVQDCADGHDEAVSPCAKSCAGLLCDGVCRPLSSVCDGVRDCGDGRDEADCPEGVTNSTTRETWRRVNHRVEFTWIYSSVFTVRGVTTNVTTVINETVAVTTTNISPPPPGPAPLPCPTTTTPEPTTTPELAPTPAPPLRGQRPGRKRGAQGRRRQQQRARNAARRQRKQGGEEEQQQRQQQRRRRQRQRKQDAARAAGVADRDV</sequence>
<keyword evidence="10" id="KW-1185">Reference proteome</keyword>
<evidence type="ECO:0000256" key="5">
    <source>
        <dbReference type="ARBA" id="ARBA00022989"/>
    </source>
</evidence>
<feature type="compositionally biased region" description="Pro residues" evidence="9">
    <location>
        <begin position="687"/>
        <end position="698"/>
    </location>
</feature>
<feature type="disulfide bond" evidence="8">
    <location>
        <begin position="272"/>
        <end position="290"/>
    </location>
</feature>
<dbReference type="PANTHER" id="PTHR24270">
    <property type="entry name" value="LOW-DENSITY LIPOPROTEIN RECEPTOR-RELATED"/>
    <property type="match status" value="1"/>
</dbReference>
<feature type="disulfide bond" evidence="8">
    <location>
        <begin position="192"/>
        <end position="207"/>
    </location>
</feature>
<feature type="compositionally biased region" description="Low complexity" evidence="9">
    <location>
        <begin position="776"/>
        <end position="786"/>
    </location>
</feature>
<dbReference type="InterPro" id="IPR050685">
    <property type="entry name" value="LDLR"/>
</dbReference>
<feature type="disulfide bond" evidence="8">
    <location>
        <begin position="231"/>
        <end position="246"/>
    </location>
</feature>
<dbReference type="PROSITE" id="PS50068">
    <property type="entry name" value="LDLRA_2"/>
    <property type="match status" value="11"/>
</dbReference>
<dbReference type="CDD" id="cd00112">
    <property type="entry name" value="LDLa"/>
    <property type="match status" value="6"/>
</dbReference>
<name>A0A6P8ZZL1_THRPL</name>
<evidence type="ECO:0000256" key="4">
    <source>
        <dbReference type="ARBA" id="ARBA00022737"/>
    </source>
</evidence>
<evidence type="ECO:0000313" key="11">
    <source>
        <dbReference type="RefSeq" id="XP_034250873.1"/>
    </source>
</evidence>
<gene>
    <name evidence="11" type="primary">LOC117651175</name>
</gene>
<dbReference type="OrthoDB" id="9990982at2759"/>
<protein>
    <submittedName>
        <fullName evidence="11">Sortilin-related receptor-like</fullName>
    </submittedName>
</protein>
<feature type="disulfide bond" evidence="8">
    <location>
        <begin position="378"/>
        <end position="393"/>
    </location>
</feature>
<evidence type="ECO:0000256" key="7">
    <source>
        <dbReference type="ARBA" id="ARBA00023157"/>
    </source>
</evidence>
<feature type="disulfide bond" evidence="8">
    <location>
        <begin position="284"/>
        <end position="299"/>
    </location>
</feature>
<evidence type="ECO:0000256" key="3">
    <source>
        <dbReference type="ARBA" id="ARBA00022692"/>
    </source>
</evidence>
<dbReference type="SUPFAM" id="SSF57424">
    <property type="entry name" value="LDL receptor-like module"/>
    <property type="match status" value="9"/>
</dbReference>
<keyword evidence="3" id="KW-0812">Transmembrane</keyword>
<dbReference type="KEGG" id="tpal:117651175"/>
<dbReference type="PRINTS" id="PR00261">
    <property type="entry name" value="LDLRECEPTOR"/>
</dbReference>
<feature type="disulfide bond" evidence="8">
    <location>
        <begin position="431"/>
        <end position="449"/>
    </location>
</feature>
<keyword evidence="6" id="KW-0472">Membrane</keyword>
<dbReference type="InterPro" id="IPR036055">
    <property type="entry name" value="LDL_receptor-like_sf"/>
</dbReference>
<comment type="subcellular location">
    <subcellularLocation>
        <location evidence="2">Endomembrane system</location>
    </subcellularLocation>
    <subcellularLocation>
        <location evidence="1">Membrane</location>
        <topology evidence="1">Single-pass membrane protein</topology>
    </subcellularLocation>
</comment>
<evidence type="ECO:0000256" key="6">
    <source>
        <dbReference type="ARBA" id="ARBA00023136"/>
    </source>
</evidence>
<dbReference type="GO" id="GO:0005886">
    <property type="term" value="C:plasma membrane"/>
    <property type="evidence" value="ECO:0007669"/>
    <property type="project" value="TreeGrafter"/>
</dbReference>
<evidence type="ECO:0000256" key="1">
    <source>
        <dbReference type="ARBA" id="ARBA00004167"/>
    </source>
</evidence>
<dbReference type="SMART" id="SM00192">
    <property type="entry name" value="LDLa"/>
    <property type="match status" value="11"/>
</dbReference>
<proteinExistence type="predicted"/>
<evidence type="ECO:0000313" key="10">
    <source>
        <dbReference type="Proteomes" id="UP000515158"/>
    </source>
</evidence>
<dbReference type="GeneID" id="117651175"/>
<evidence type="ECO:0000256" key="8">
    <source>
        <dbReference type="PROSITE-ProRule" id="PRU00124"/>
    </source>
</evidence>
<feature type="disulfide bond" evidence="8">
    <location>
        <begin position="479"/>
        <end position="494"/>
    </location>
</feature>
<dbReference type="GO" id="GO:0012505">
    <property type="term" value="C:endomembrane system"/>
    <property type="evidence" value="ECO:0007669"/>
    <property type="project" value="UniProtKB-SubCell"/>
</dbReference>
<evidence type="ECO:0000256" key="2">
    <source>
        <dbReference type="ARBA" id="ARBA00004308"/>
    </source>
</evidence>